<accession>A0A926E8R9</accession>
<protein>
    <submittedName>
        <fullName evidence="1">DUF3787 domain-containing protein</fullName>
    </submittedName>
</protein>
<dbReference type="InterPro" id="IPR024209">
    <property type="entry name" value="CDIF630_02480-like"/>
</dbReference>
<evidence type="ECO:0000313" key="2">
    <source>
        <dbReference type="Proteomes" id="UP000610862"/>
    </source>
</evidence>
<gene>
    <name evidence="1" type="ORF">H8692_06895</name>
</gene>
<dbReference type="Proteomes" id="UP000610862">
    <property type="component" value="Unassembled WGS sequence"/>
</dbReference>
<proteinExistence type="predicted"/>
<name>A0A926E8R9_9FIRM</name>
<keyword evidence="2" id="KW-1185">Reference proteome</keyword>
<dbReference type="RefSeq" id="WP_177270365.1">
    <property type="nucleotide sequence ID" value="NZ_JACRTA010000002.1"/>
</dbReference>
<comment type="caution">
    <text evidence="1">The sequence shown here is derived from an EMBL/GenBank/DDBJ whole genome shotgun (WGS) entry which is preliminary data.</text>
</comment>
<sequence>MKENLKEAFRTFPLANAAKREKGSNVAIPSEQDVEDAKEWVDFKEM</sequence>
<reference evidence="1" key="1">
    <citation type="submission" date="2020-08" db="EMBL/GenBank/DDBJ databases">
        <title>Genome public.</title>
        <authorList>
            <person name="Liu C."/>
            <person name="Sun Q."/>
        </authorList>
    </citation>
    <scope>NUCLEOTIDE SEQUENCE</scope>
    <source>
        <strain evidence="1">NSJ-24</strain>
    </source>
</reference>
<dbReference type="AlphaFoldDB" id="A0A926E8R9"/>
<organism evidence="1 2">
    <name type="scientific">Lentihominibacter hominis</name>
    <dbReference type="NCBI Taxonomy" id="2763645"/>
    <lineage>
        <taxon>Bacteria</taxon>
        <taxon>Bacillati</taxon>
        <taxon>Bacillota</taxon>
        <taxon>Clostridia</taxon>
        <taxon>Peptostreptococcales</taxon>
        <taxon>Anaerovoracaceae</taxon>
        <taxon>Lentihominibacter</taxon>
    </lineage>
</organism>
<dbReference type="Pfam" id="PF12655">
    <property type="entry name" value="CDIF630_02480-like"/>
    <property type="match status" value="1"/>
</dbReference>
<dbReference type="EMBL" id="JACRTA010000002">
    <property type="protein sequence ID" value="MBC8568480.1"/>
    <property type="molecule type" value="Genomic_DNA"/>
</dbReference>
<evidence type="ECO:0000313" key="1">
    <source>
        <dbReference type="EMBL" id="MBC8568480.1"/>
    </source>
</evidence>